<feature type="transmembrane region" description="Helical" evidence="1">
    <location>
        <begin position="21"/>
        <end position="45"/>
    </location>
</feature>
<dbReference type="AlphaFoldDB" id="A0AA96VIE9"/>
<gene>
    <name evidence="2" type="ORF">PW252_07520</name>
</gene>
<keyword evidence="1" id="KW-0472">Membrane</keyword>
<reference evidence="2" key="1">
    <citation type="submission" date="2023-02" db="EMBL/GenBank/DDBJ databases">
        <title>Streptococcus sp. Genome Sequencing and Assembly.</title>
        <authorList>
            <person name="Shore S.M."/>
            <person name="Nicholson T.L."/>
        </authorList>
    </citation>
    <scope>NUCLEOTIDE SEQUENCE</scope>
    <source>
        <strain evidence="2">29887</strain>
    </source>
</reference>
<dbReference type="RefSeq" id="WP_248049042.1">
    <property type="nucleotide sequence ID" value="NZ_CP118735.1"/>
</dbReference>
<name>A0AA96VIE9_9STRE</name>
<feature type="transmembrane region" description="Helical" evidence="1">
    <location>
        <begin position="236"/>
        <end position="256"/>
    </location>
</feature>
<keyword evidence="1" id="KW-0812">Transmembrane</keyword>
<dbReference type="Pfam" id="PF06161">
    <property type="entry name" value="DUF975"/>
    <property type="match status" value="1"/>
</dbReference>
<dbReference type="KEGG" id="sins:PW252_07520"/>
<accession>A0AA96VIE9</accession>
<dbReference type="PANTHER" id="PTHR40076:SF1">
    <property type="entry name" value="MEMBRANE PROTEIN"/>
    <property type="match status" value="1"/>
</dbReference>
<dbReference type="EMBL" id="CP118735">
    <property type="protein sequence ID" value="WNY50422.1"/>
    <property type="molecule type" value="Genomic_DNA"/>
</dbReference>
<feature type="transmembrane region" description="Helical" evidence="1">
    <location>
        <begin position="65"/>
        <end position="95"/>
    </location>
</feature>
<protein>
    <submittedName>
        <fullName evidence="2">DUF975 family protein</fullName>
    </submittedName>
</protein>
<proteinExistence type="predicted"/>
<feature type="transmembrane region" description="Helical" evidence="1">
    <location>
        <begin position="115"/>
        <end position="135"/>
    </location>
</feature>
<feature type="transmembrane region" description="Helical" evidence="1">
    <location>
        <begin position="141"/>
        <end position="160"/>
    </location>
</feature>
<dbReference type="PANTHER" id="PTHR40076">
    <property type="entry name" value="MEMBRANE PROTEIN-RELATED"/>
    <property type="match status" value="1"/>
</dbReference>
<keyword evidence="1" id="KW-1133">Transmembrane helix</keyword>
<feature type="transmembrane region" description="Helical" evidence="1">
    <location>
        <begin position="172"/>
        <end position="190"/>
    </location>
</feature>
<organism evidence="2">
    <name type="scientific">Streptococcus iners</name>
    <dbReference type="NCBI Taxonomy" id="3028084"/>
    <lineage>
        <taxon>Bacteria</taxon>
        <taxon>Bacillati</taxon>
        <taxon>Bacillota</taxon>
        <taxon>Bacilli</taxon>
        <taxon>Lactobacillales</taxon>
        <taxon>Streptococcaceae</taxon>
        <taxon>Streptococcus</taxon>
    </lineage>
</organism>
<evidence type="ECO:0000256" key="1">
    <source>
        <dbReference type="SAM" id="Phobius"/>
    </source>
</evidence>
<sequence length="279" mass="31591">MMMWMKEKMAEATLIREATQGMTAAFSPVVVLSICHLVVGLLAALRGFLLLRQDSSLVVERLVAHLSLALVTSSILNAIIHILFGLASFQLIDFLKGQVDKLSLKGSLSLSRKEWTKPVLITLIFHYSIDFLAGLPLGIGIGHLIVGLVLHSLMILSPGAMAELALYHPSQFLQTGFILLVLGSLIYFFIHYRFSQTVFVLYDQLAEDRYHQPRAVFQESQLLMKGAYWKAFCLDLAFFVWFISECLTLNLLSFYVRPYYQISRAIFYQDLKERLSASE</sequence>
<evidence type="ECO:0000313" key="2">
    <source>
        <dbReference type="EMBL" id="WNY50422.1"/>
    </source>
</evidence>
<dbReference type="InterPro" id="IPR010380">
    <property type="entry name" value="DUF975"/>
</dbReference>